<sequence>MGHLEAAHLEYYLPDGRALLGDVSFRVGEGAVVALVGPNGAGKTTLLRMLAGELKPHGGSVVVGGGLGVMRQFVGSVRDETTVRDLLVSVATPRIREAAKAVDEAEHAIMTVDDEAAQLKYAQALADWAEARGYEAETLWDMCTMAALGVPYDKAQFREVRTLSGGEQKRLVLEALLRGTDEVLLLDEPDNYLDVPGKRWLEERLKETRKTVLFVSHDRELLARAAQRIISLEPGPAGADAWVHGGGFATFHDARRERFARFEELRRRWDEKHAQLKKLVLTLRQAAAVSHEMASRYAAAQTRLRKFEEAGPPPEPPREQDIRMRIKGGRTGVRAVTCANLELTGLMKPFDLEVFYGERVAVLGSNGSGKSHFLRLLAGDDVAHTGDWKLGARVVPGHFAQTHAHPELEGRTLLDILWKEHAQDRGAASSRLRRYELTQQAEQTFERLSGGQQARFQILLLELQGVTALLLDEPTDNLDLESAEALQEGLEAFDGTVLAVTHDRWFARSFDRFLVFGSDGSGRPRTRSGTNAGWNGPARGPRPSGARVCIDVRLRRVGAPGHDVPAHAKCEAPLRRPGARQPRSLPAQQRSEAAHRDLPLGDRKGGRVRGHRGADQRVVGPGRPRVLLAEDLQVRAAHRELVGVLPDPHLAVRVRPVHPDQQLVDAVLPRRLDQRGHPLGGPGPALVVRVPGSAEPLQLRLGLPRHMLGPRPLHVLVEQSAARTVRRLHHQVVQPLGQPVVHGPPLPVVADENQQVGPGLLLAHGERVGDLRGVVLPGVLHPQLEVPLGPVRGARPVHGPLPPADAPGVLPAQRVAQLEVRALAVDVRHHAHGVLAGQLQQGRDPRQRRPFGPVAALRGADQRRVEDDLAGAGEQGPAVRLGGVPQILDRAPHGPARRLVRSLLGQRTGHGLGRQLPLVGSALRVPRGVDVHGGPRPGVFVQWVQKGEIHGSSRMPLGGSAQLLRGRVPGPQGRTRRSGATR</sequence>
<dbReference type="InterPro" id="IPR027417">
    <property type="entry name" value="P-loop_NTPase"/>
</dbReference>
<feature type="region of interest" description="Disordered" evidence="4">
    <location>
        <begin position="836"/>
        <end position="862"/>
    </location>
</feature>
<evidence type="ECO:0000256" key="4">
    <source>
        <dbReference type="SAM" id="MobiDB-lite"/>
    </source>
</evidence>
<feature type="region of interest" description="Disordered" evidence="4">
    <location>
        <begin position="520"/>
        <end position="542"/>
    </location>
</feature>
<dbReference type="Gene3D" id="3.40.50.300">
    <property type="entry name" value="P-loop containing nucleotide triphosphate hydrolases"/>
    <property type="match status" value="2"/>
</dbReference>
<dbReference type="PANTHER" id="PTHR19211">
    <property type="entry name" value="ATP-BINDING TRANSPORT PROTEIN-RELATED"/>
    <property type="match status" value="1"/>
</dbReference>
<evidence type="ECO:0000256" key="1">
    <source>
        <dbReference type="ARBA" id="ARBA00022737"/>
    </source>
</evidence>
<reference evidence="6 7" key="1">
    <citation type="submission" date="2020-08" db="EMBL/GenBank/DDBJ databases">
        <title>Sequencing the genomes of 1000 actinobacteria strains.</title>
        <authorList>
            <person name="Klenk H.-P."/>
        </authorList>
    </citation>
    <scope>NUCLEOTIDE SEQUENCE [LARGE SCALE GENOMIC DNA]</scope>
    <source>
        <strain evidence="6 7">DSM 40129</strain>
    </source>
</reference>
<dbReference type="SMART" id="SM00382">
    <property type="entry name" value="AAA"/>
    <property type="match status" value="2"/>
</dbReference>
<feature type="compositionally biased region" description="Basic and acidic residues" evidence="4">
    <location>
        <begin position="564"/>
        <end position="574"/>
    </location>
</feature>
<dbReference type="AlphaFoldDB" id="A0AA89Q618"/>
<accession>A0AA89Q618</accession>
<keyword evidence="1" id="KW-0677">Repeat</keyword>
<dbReference type="CDD" id="cd03221">
    <property type="entry name" value="ABCF_EF-3"/>
    <property type="match status" value="2"/>
</dbReference>
<comment type="caution">
    <text evidence="6">The sequence shown here is derived from an EMBL/GenBank/DDBJ whole genome shotgun (WGS) entry which is preliminary data.</text>
</comment>
<dbReference type="EMBL" id="JACHLX010000001">
    <property type="protein sequence ID" value="MBB5814981.1"/>
    <property type="molecule type" value="Genomic_DNA"/>
</dbReference>
<protein>
    <submittedName>
        <fullName evidence="6">ATPase subunit of ABC transporter with duplicated ATPase domains</fullName>
    </submittedName>
</protein>
<dbReference type="GO" id="GO:0016887">
    <property type="term" value="F:ATP hydrolysis activity"/>
    <property type="evidence" value="ECO:0007669"/>
    <property type="project" value="InterPro"/>
</dbReference>
<feature type="region of interest" description="Disordered" evidence="4">
    <location>
        <begin position="951"/>
        <end position="982"/>
    </location>
</feature>
<gene>
    <name evidence="6" type="ORF">HNR72_006009</name>
</gene>
<feature type="domain" description="ABC transporter" evidence="5">
    <location>
        <begin position="4"/>
        <end position="259"/>
    </location>
</feature>
<evidence type="ECO:0000313" key="7">
    <source>
        <dbReference type="Proteomes" id="UP000579531"/>
    </source>
</evidence>
<dbReference type="Proteomes" id="UP000579531">
    <property type="component" value="Unassembled WGS sequence"/>
</dbReference>
<dbReference type="SUPFAM" id="SSF52540">
    <property type="entry name" value="P-loop containing nucleoside triphosphate hydrolases"/>
    <property type="match status" value="2"/>
</dbReference>
<keyword evidence="7" id="KW-1185">Reference proteome</keyword>
<dbReference type="PANTHER" id="PTHR19211:SF69">
    <property type="entry name" value="ATP-BINDING PROTEIN UUP"/>
    <property type="match status" value="1"/>
</dbReference>
<evidence type="ECO:0000256" key="2">
    <source>
        <dbReference type="ARBA" id="ARBA00022741"/>
    </source>
</evidence>
<evidence type="ECO:0000256" key="3">
    <source>
        <dbReference type="ARBA" id="ARBA00022840"/>
    </source>
</evidence>
<dbReference type="Pfam" id="PF00005">
    <property type="entry name" value="ABC_tran"/>
    <property type="match status" value="2"/>
</dbReference>
<dbReference type="InterPro" id="IPR003593">
    <property type="entry name" value="AAA+_ATPase"/>
</dbReference>
<name>A0AA89Q618_STRCU</name>
<feature type="compositionally biased region" description="Basic and acidic residues" evidence="4">
    <location>
        <begin position="592"/>
        <end position="605"/>
    </location>
</feature>
<evidence type="ECO:0000313" key="6">
    <source>
        <dbReference type="EMBL" id="MBB5814981.1"/>
    </source>
</evidence>
<feature type="domain" description="ABC transporter" evidence="5">
    <location>
        <begin position="317"/>
        <end position="544"/>
    </location>
</feature>
<dbReference type="InterPro" id="IPR003439">
    <property type="entry name" value="ABC_transporter-like_ATP-bd"/>
</dbReference>
<dbReference type="PROSITE" id="PS50893">
    <property type="entry name" value="ABC_TRANSPORTER_2"/>
    <property type="match status" value="2"/>
</dbReference>
<keyword evidence="2" id="KW-0547">Nucleotide-binding</keyword>
<dbReference type="GO" id="GO:0005524">
    <property type="term" value="F:ATP binding"/>
    <property type="evidence" value="ECO:0007669"/>
    <property type="project" value="UniProtKB-KW"/>
</dbReference>
<dbReference type="InterPro" id="IPR050611">
    <property type="entry name" value="ABCF"/>
</dbReference>
<proteinExistence type="predicted"/>
<feature type="region of interest" description="Disordered" evidence="4">
    <location>
        <begin position="560"/>
        <end position="619"/>
    </location>
</feature>
<evidence type="ECO:0000259" key="5">
    <source>
        <dbReference type="PROSITE" id="PS50893"/>
    </source>
</evidence>
<organism evidence="6 7">
    <name type="scientific">Streptomyces collinus</name>
    <dbReference type="NCBI Taxonomy" id="42684"/>
    <lineage>
        <taxon>Bacteria</taxon>
        <taxon>Bacillati</taxon>
        <taxon>Actinomycetota</taxon>
        <taxon>Actinomycetes</taxon>
        <taxon>Kitasatosporales</taxon>
        <taxon>Streptomycetaceae</taxon>
        <taxon>Streptomyces</taxon>
    </lineage>
</organism>
<dbReference type="FunFam" id="3.40.50.300:FF:001248">
    <property type="entry name" value="ABC transporter, ATP-binding protein"/>
    <property type="match status" value="1"/>
</dbReference>
<keyword evidence="3" id="KW-0067">ATP-binding</keyword>